<sequence length="181" mass="21024">MTEKSEFHRGLYQIKSVKIIIRDVDRLELTGFPGKESTPKYYDKIPSVIFSSKSTELRKTVDYICENVREGKLDYEEIPDLIVCLDKGLIFYSPFFSSTGIGQNLESKLPSIPQNAFVTYASSDKPMILIMFLRYFLNFTSPHLLLTDFVVKKYLTYIETNFVVKLLDADKMFIKNKSYYS</sequence>
<dbReference type="AlphaFoldDB" id="A0A444WI98"/>
<gene>
    <name evidence="1" type="ORF">NU09_0046</name>
</gene>
<reference evidence="1 2" key="1">
    <citation type="submission" date="2014-12" db="EMBL/GenBank/DDBJ databases">
        <title>Genome sequence of Flavobacterium beibuense RSKm HC5.</title>
        <authorList>
            <person name="Kim J.F."/>
            <person name="Song J.Y."/>
            <person name="Kwak M.-J."/>
            <person name="Lee S.-W."/>
        </authorList>
    </citation>
    <scope>NUCLEOTIDE SEQUENCE [LARGE SCALE GENOMIC DNA]</scope>
    <source>
        <strain evidence="1 2">RSKm HC5</strain>
    </source>
</reference>
<dbReference type="RefSeq" id="WP_129749239.1">
    <property type="nucleotide sequence ID" value="NZ_JUIW01000001.1"/>
</dbReference>
<name>A0A444WI98_9FLAO</name>
<dbReference type="OrthoDB" id="337432at2"/>
<protein>
    <submittedName>
        <fullName evidence="1">Uncharacterized protein</fullName>
    </submittedName>
</protein>
<proteinExistence type="predicted"/>
<dbReference type="EMBL" id="JUIW01000001">
    <property type="protein sequence ID" value="RYJ45454.1"/>
    <property type="molecule type" value="Genomic_DNA"/>
</dbReference>
<dbReference type="Proteomes" id="UP000289775">
    <property type="component" value="Unassembled WGS sequence"/>
</dbReference>
<organism evidence="1 2">
    <name type="scientific">Flavobacterium beibuense</name>
    <dbReference type="NCBI Taxonomy" id="657326"/>
    <lineage>
        <taxon>Bacteria</taxon>
        <taxon>Pseudomonadati</taxon>
        <taxon>Bacteroidota</taxon>
        <taxon>Flavobacteriia</taxon>
        <taxon>Flavobacteriales</taxon>
        <taxon>Flavobacteriaceae</taxon>
        <taxon>Flavobacterium</taxon>
    </lineage>
</organism>
<comment type="caution">
    <text evidence="1">The sequence shown here is derived from an EMBL/GenBank/DDBJ whole genome shotgun (WGS) entry which is preliminary data.</text>
</comment>
<accession>A0A444WI98</accession>
<keyword evidence="2" id="KW-1185">Reference proteome</keyword>
<evidence type="ECO:0000313" key="2">
    <source>
        <dbReference type="Proteomes" id="UP000289775"/>
    </source>
</evidence>
<evidence type="ECO:0000313" key="1">
    <source>
        <dbReference type="EMBL" id="RYJ45454.1"/>
    </source>
</evidence>